<feature type="compositionally biased region" description="Polar residues" evidence="1">
    <location>
        <begin position="101"/>
        <end position="110"/>
    </location>
</feature>
<sequence>MVAFFKKPQGSEDFHQIVDYLNASHIRRHLKLAEADGISTLPTTETSEQLAFIGYVTDSNKLTFQKGMDVANITRKRPKPDKNKHENGKSTQEPRIIKKSQPWSTLSNVPSSVADEAITKEIHDGLGRATTSASSLEAEQGSGNISKTQTKATPYGPSSPRTSSEGGLGFHVTMGVVLFRLGLKGYLTCPMNHHSEKDQEASLYKEDYPKHGRMNKEIDEDENVNFVKSSKQWEAHETAGHKMESDDTEVVDFSTDSPKKDDDEITLAETLVNIKKSAAKDKEYAQQVQAQWVSDEARIAQENLAQAEQWDDVQA</sequence>
<name>A0A6L2LB66_TANCI</name>
<reference evidence="2" key="1">
    <citation type="journal article" date="2019" name="Sci. Rep.">
        <title>Draft genome of Tanacetum cinerariifolium, the natural source of mosquito coil.</title>
        <authorList>
            <person name="Yamashiro T."/>
            <person name="Shiraishi A."/>
            <person name="Satake H."/>
            <person name="Nakayama K."/>
        </authorList>
    </citation>
    <scope>NUCLEOTIDE SEQUENCE</scope>
</reference>
<feature type="compositionally biased region" description="Polar residues" evidence="1">
    <location>
        <begin position="129"/>
        <end position="152"/>
    </location>
</feature>
<feature type="region of interest" description="Disordered" evidence="1">
    <location>
        <begin position="73"/>
        <end position="110"/>
    </location>
</feature>
<comment type="caution">
    <text evidence="2">The sequence shown here is derived from an EMBL/GenBank/DDBJ whole genome shotgun (WGS) entry which is preliminary data.</text>
</comment>
<proteinExistence type="predicted"/>
<protein>
    <submittedName>
        <fullName evidence="2">Uncharacterized protein</fullName>
    </submittedName>
</protein>
<dbReference type="AlphaFoldDB" id="A0A6L2LB66"/>
<evidence type="ECO:0000256" key="1">
    <source>
        <dbReference type="SAM" id="MobiDB-lite"/>
    </source>
</evidence>
<feature type="region of interest" description="Disordered" evidence="1">
    <location>
        <begin position="128"/>
        <end position="166"/>
    </location>
</feature>
<accession>A0A6L2LB66</accession>
<dbReference type="EMBL" id="BKCJ010003826">
    <property type="protein sequence ID" value="GEU57414.1"/>
    <property type="molecule type" value="Genomic_DNA"/>
</dbReference>
<organism evidence="2">
    <name type="scientific">Tanacetum cinerariifolium</name>
    <name type="common">Dalmatian daisy</name>
    <name type="synonym">Chrysanthemum cinerariifolium</name>
    <dbReference type="NCBI Taxonomy" id="118510"/>
    <lineage>
        <taxon>Eukaryota</taxon>
        <taxon>Viridiplantae</taxon>
        <taxon>Streptophyta</taxon>
        <taxon>Embryophyta</taxon>
        <taxon>Tracheophyta</taxon>
        <taxon>Spermatophyta</taxon>
        <taxon>Magnoliopsida</taxon>
        <taxon>eudicotyledons</taxon>
        <taxon>Gunneridae</taxon>
        <taxon>Pentapetalae</taxon>
        <taxon>asterids</taxon>
        <taxon>campanulids</taxon>
        <taxon>Asterales</taxon>
        <taxon>Asteraceae</taxon>
        <taxon>Asteroideae</taxon>
        <taxon>Anthemideae</taxon>
        <taxon>Anthemidinae</taxon>
        <taxon>Tanacetum</taxon>
    </lineage>
</organism>
<gene>
    <name evidence="2" type="ORF">Tci_029392</name>
</gene>
<evidence type="ECO:0000313" key="2">
    <source>
        <dbReference type="EMBL" id="GEU57414.1"/>
    </source>
</evidence>
<feature type="region of interest" description="Disordered" evidence="1">
    <location>
        <begin position="238"/>
        <end position="261"/>
    </location>
</feature>